<keyword evidence="4" id="KW-0186">Copper</keyword>
<evidence type="ECO:0000256" key="4">
    <source>
        <dbReference type="RuleBase" id="RU367022"/>
    </source>
</evidence>
<evidence type="ECO:0000256" key="3">
    <source>
        <dbReference type="ARBA" id="ARBA00023136"/>
    </source>
</evidence>
<dbReference type="GO" id="GO:0016020">
    <property type="term" value="C:membrane"/>
    <property type="evidence" value="ECO:0007669"/>
    <property type="project" value="UniProtKB-SubCell"/>
</dbReference>
<organism evidence="6 7">
    <name type="scientific">Desmophyllum pertusum</name>
    <dbReference type="NCBI Taxonomy" id="174260"/>
    <lineage>
        <taxon>Eukaryota</taxon>
        <taxon>Metazoa</taxon>
        <taxon>Cnidaria</taxon>
        <taxon>Anthozoa</taxon>
        <taxon>Hexacorallia</taxon>
        <taxon>Scleractinia</taxon>
        <taxon>Caryophylliina</taxon>
        <taxon>Caryophylliidae</taxon>
        <taxon>Desmophyllum</taxon>
    </lineage>
</organism>
<comment type="caution">
    <text evidence="6">The sequence shown here is derived from an EMBL/GenBank/DDBJ whole genome shotgun (WGS) entry which is preliminary data.</text>
</comment>
<dbReference type="OrthoDB" id="161814at2759"/>
<sequence length="229" mass="25616">MSHGSHGGMEHSTMVTHTTNNSLGHSDKSHQSGHGESAGHVMMFHLRTNLNLLFEPWDISTTKVLVGSCIAVLFVSALYEGLKIFRGRLMNMHTGMEQETEHETDAVHIMRSHQGCRQNMCSFHHLTQTVIHVVQVVVGYLLMLVVMTYQVYLGIAVIFGAGLGYFLFALLLSEKIPRKQSSSSESPAIVLKVTNLDEIRDKQQVEKPSFSDLAIENKAFDIDNNDDYK</sequence>
<feature type="transmembrane region" description="Helical" evidence="4">
    <location>
        <begin position="126"/>
        <end position="145"/>
    </location>
</feature>
<accession>A0A9W9YFL5</accession>
<keyword evidence="2 4" id="KW-1133">Transmembrane helix</keyword>
<dbReference type="AlphaFoldDB" id="A0A9W9YFL5"/>
<keyword evidence="4" id="KW-0813">Transport</keyword>
<gene>
    <name evidence="6" type="ORF">OS493_005969</name>
</gene>
<evidence type="ECO:0000256" key="2">
    <source>
        <dbReference type="ARBA" id="ARBA00022989"/>
    </source>
</evidence>
<feature type="transmembrane region" description="Helical" evidence="4">
    <location>
        <begin position="151"/>
        <end position="172"/>
    </location>
</feature>
<evidence type="ECO:0000313" key="6">
    <source>
        <dbReference type="EMBL" id="KAJ7339568.1"/>
    </source>
</evidence>
<proteinExistence type="inferred from homology"/>
<feature type="compositionally biased region" description="Polar residues" evidence="5">
    <location>
        <begin position="13"/>
        <end position="24"/>
    </location>
</feature>
<feature type="region of interest" description="Disordered" evidence="5">
    <location>
        <begin position="1"/>
        <end position="36"/>
    </location>
</feature>
<evidence type="ECO:0000313" key="7">
    <source>
        <dbReference type="Proteomes" id="UP001163046"/>
    </source>
</evidence>
<dbReference type="Proteomes" id="UP001163046">
    <property type="component" value="Unassembled WGS sequence"/>
</dbReference>
<dbReference type="Pfam" id="PF04145">
    <property type="entry name" value="Ctr"/>
    <property type="match status" value="1"/>
</dbReference>
<name>A0A9W9YFL5_9CNID</name>
<dbReference type="InterPro" id="IPR007274">
    <property type="entry name" value="Cop_transporter"/>
</dbReference>
<keyword evidence="3 4" id="KW-0472">Membrane</keyword>
<keyword evidence="4" id="KW-0406">Ion transport</keyword>
<keyword evidence="1 4" id="KW-0812">Transmembrane</keyword>
<reference evidence="6" key="1">
    <citation type="submission" date="2023-01" db="EMBL/GenBank/DDBJ databases">
        <title>Genome assembly of the deep-sea coral Lophelia pertusa.</title>
        <authorList>
            <person name="Herrera S."/>
            <person name="Cordes E."/>
        </authorList>
    </citation>
    <scope>NUCLEOTIDE SEQUENCE</scope>
    <source>
        <strain evidence="6">USNM1676648</strain>
        <tissue evidence="6">Polyp</tissue>
    </source>
</reference>
<comment type="similarity">
    <text evidence="4">Belongs to the copper transporter (Ctr) (TC 1.A.56) family. SLC31A subfamily.</text>
</comment>
<evidence type="ECO:0000256" key="1">
    <source>
        <dbReference type="ARBA" id="ARBA00022692"/>
    </source>
</evidence>
<dbReference type="EMBL" id="MU827779">
    <property type="protein sequence ID" value="KAJ7339568.1"/>
    <property type="molecule type" value="Genomic_DNA"/>
</dbReference>
<feature type="transmembrane region" description="Helical" evidence="4">
    <location>
        <begin position="64"/>
        <end position="82"/>
    </location>
</feature>
<evidence type="ECO:0000256" key="5">
    <source>
        <dbReference type="SAM" id="MobiDB-lite"/>
    </source>
</evidence>
<keyword evidence="7" id="KW-1185">Reference proteome</keyword>
<dbReference type="GO" id="GO:0005375">
    <property type="term" value="F:copper ion transmembrane transporter activity"/>
    <property type="evidence" value="ECO:0007669"/>
    <property type="project" value="UniProtKB-UniRule"/>
</dbReference>
<protein>
    <recommendedName>
        <fullName evidence="4">Copper transport protein</fullName>
    </recommendedName>
</protein>
<keyword evidence="4" id="KW-0187">Copper transport</keyword>
<comment type="subcellular location">
    <subcellularLocation>
        <location evidence="4">Membrane</location>
        <topology evidence="4">Multi-pass membrane protein</topology>
    </subcellularLocation>
</comment>
<dbReference type="PANTHER" id="PTHR12483:SF115">
    <property type="entry name" value="COPPER TRANSPORT PROTEIN"/>
    <property type="match status" value="1"/>
</dbReference>
<dbReference type="PANTHER" id="PTHR12483">
    <property type="entry name" value="SOLUTE CARRIER FAMILY 31 COPPER TRANSPORTERS"/>
    <property type="match status" value="1"/>
</dbReference>